<accession>A0A096CGB2</accession>
<name>A0A096CGB2_FLAPL</name>
<evidence type="ECO:0000256" key="1">
    <source>
        <dbReference type="SAM" id="Phobius"/>
    </source>
</evidence>
<dbReference type="HOGENOM" id="CLU_1568013_0_0_9"/>
<dbReference type="PATRIC" id="fig|742738.3.peg.3399"/>
<dbReference type="InterPro" id="IPR025588">
    <property type="entry name" value="YcxB-like_C"/>
</dbReference>
<comment type="caution">
    <text evidence="3">The sequence shown here is derived from an EMBL/GenBank/DDBJ whole genome shotgun (WGS) entry which is preliminary data.</text>
</comment>
<evidence type="ECO:0000313" key="4">
    <source>
        <dbReference type="Proteomes" id="UP000029585"/>
    </source>
</evidence>
<dbReference type="Pfam" id="PF14317">
    <property type="entry name" value="YcxB"/>
    <property type="match status" value="1"/>
</dbReference>
<feature type="domain" description="YcxB-like C-terminal" evidence="2">
    <location>
        <begin position="98"/>
        <end position="158"/>
    </location>
</feature>
<dbReference type="AlphaFoldDB" id="A0A096CGB2"/>
<feature type="transmembrane region" description="Helical" evidence="1">
    <location>
        <begin position="58"/>
        <end position="82"/>
    </location>
</feature>
<keyword evidence="1" id="KW-0812">Transmembrane</keyword>
<proteinExistence type="predicted"/>
<protein>
    <recommendedName>
        <fullName evidence="2">YcxB-like C-terminal domain-containing protein</fullName>
    </recommendedName>
</protein>
<dbReference type="Proteomes" id="UP000029585">
    <property type="component" value="Unassembled WGS sequence"/>
</dbReference>
<gene>
    <name evidence="3" type="ORF">HMPREF9460_03303</name>
</gene>
<keyword evidence="4" id="KW-1185">Reference proteome</keyword>
<dbReference type="EMBL" id="ADLO01000101">
    <property type="protein sequence ID" value="KGF53907.1"/>
    <property type="molecule type" value="Genomic_DNA"/>
</dbReference>
<dbReference type="RefSeq" id="WP_044942650.1">
    <property type="nucleotide sequence ID" value="NZ_KN174165.1"/>
</dbReference>
<evidence type="ECO:0000259" key="2">
    <source>
        <dbReference type="Pfam" id="PF14317"/>
    </source>
</evidence>
<feature type="transmembrane region" description="Helical" evidence="1">
    <location>
        <begin position="32"/>
        <end position="52"/>
    </location>
</feature>
<keyword evidence="1" id="KW-1133">Transmembrane helix</keyword>
<reference evidence="3 4" key="1">
    <citation type="submission" date="2011-08" db="EMBL/GenBank/DDBJ databases">
        <title>The Genome Sequence of Clostridium orbiscindens 1_3_50AFAA.</title>
        <authorList>
            <consortium name="The Broad Institute Genome Sequencing Platform"/>
            <person name="Earl A."/>
            <person name="Ward D."/>
            <person name="Feldgarden M."/>
            <person name="Gevers D."/>
            <person name="Daigneault M."/>
            <person name="Strauss J."/>
            <person name="Allen-Vercoe E."/>
            <person name="Young S.K."/>
            <person name="Zeng Q."/>
            <person name="Gargeya S."/>
            <person name="Fitzgerald M."/>
            <person name="Haas B."/>
            <person name="Abouelleil A."/>
            <person name="Alvarado L."/>
            <person name="Arachchi H.M."/>
            <person name="Berlin A."/>
            <person name="Brown A."/>
            <person name="Chapman S.B."/>
            <person name="Chen Z."/>
            <person name="Dunbar C."/>
            <person name="Freedman E."/>
            <person name="Gearin G."/>
            <person name="Gellesch M."/>
            <person name="Goldberg J."/>
            <person name="Griggs A."/>
            <person name="Gujja S."/>
            <person name="Heiman D."/>
            <person name="Howarth C."/>
            <person name="Larson L."/>
            <person name="Lui A."/>
            <person name="MacDonald P.J.P."/>
            <person name="Montmayeur A."/>
            <person name="Murphy C."/>
            <person name="Neiman D."/>
            <person name="Pearson M."/>
            <person name="Priest M."/>
            <person name="Roberts A."/>
            <person name="Saif S."/>
            <person name="Shea T."/>
            <person name="Shenoy N."/>
            <person name="Sisk P."/>
            <person name="Stolte C."/>
            <person name="Sykes S."/>
            <person name="Wortman J."/>
            <person name="Nusbaum C."/>
            <person name="Birren B."/>
        </authorList>
    </citation>
    <scope>NUCLEOTIDE SEQUENCE [LARGE SCALE GENOMIC DNA]</scope>
    <source>
        <strain evidence="3 4">1_3_50AFAA</strain>
    </source>
</reference>
<keyword evidence="1" id="KW-0472">Membrane</keyword>
<evidence type="ECO:0000313" key="3">
    <source>
        <dbReference type="EMBL" id="KGF53907.1"/>
    </source>
</evidence>
<organism evidence="3 4">
    <name type="scientific">Flavonifractor plautii 1_3_50AFAA</name>
    <dbReference type="NCBI Taxonomy" id="742738"/>
    <lineage>
        <taxon>Bacteria</taxon>
        <taxon>Bacillati</taxon>
        <taxon>Bacillota</taxon>
        <taxon>Clostridia</taxon>
        <taxon>Eubacteriales</taxon>
        <taxon>Oscillospiraceae</taxon>
        <taxon>Flavonifractor</taxon>
    </lineage>
</organism>
<sequence length="170" mass="19206">MEIICSTTYDRRALSALARALRKTVRRTRSRLLRVWCWVLLVLSLLSAWVSWGEWGTVALNGAVAVLMLAVLLGEDAINAFFARRNALPGMEVCTVHFLEEHYETKIAGAATQWKYSKLLRLAENDRYLVLILGKNHGQLCDKEGVTGAAPEELRAFLEKKTGLTVERFR</sequence>
<dbReference type="eggNOG" id="ENOG50344I9">
    <property type="taxonomic scope" value="Bacteria"/>
</dbReference>